<accession>A0A8J4QJ70</accession>
<dbReference type="EMBL" id="JRKL02008427">
    <property type="protein sequence ID" value="KAF3946906.1"/>
    <property type="molecule type" value="Genomic_DNA"/>
</dbReference>
<evidence type="ECO:0008006" key="3">
    <source>
        <dbReference type="Google" id="ProtNLM"/>
    </source>
</evidence>
<dbReference type="AlphaFoldDB" id="A0A8J4QJ70"/>
<comment type="caution">
    <text evidence="1">The sequence shown here is derived from an EMBL/GenBank/DDBJ whole genome shotgun (WGS) entry which is preliminary data.</text>
</comment>
<evidence type="ECO:0000313" key="1">
    <source>
        <dbReference type="EMBL" id="KAF3946906.1"/>
    </source>
</evidence>
<name>A0A8J4QJ70_9ROSI</name>
<reference evidence="1" key="1">
    <citation type="submission" date="2020-03" db="EMBL/GenBank/DDBJ databases">
        <title>Castanea mollissima Vanexum genome sequencing.</title>
        <authorList>
            <person name="Staton M."/>
        </authorList>
    </citation>
    <scope>NUCLEOTIDE SEQUENCE</scope>
    <source>
        <tissue evidence="1">Leaf</tissue>
    </source>
</reference>
<evidence type="ECO:0000313" key="2">
    <source>
        <dbReference type="Proteomes" id="UP000737018"/>
    </source>
</evidence>
<gene>
    <name evidence="1" type="ORF">CMV_026877</name>
</gene>
<dbReference type="OrthoDB" id="10475069at2759"/>
<keyword evidence="2" id="KW-1185">Reference proteome</keyword>
<sequence>MNFSKYVRLSNSQTYRFPRSQLGILILSHDIENLSEIGAKRFSVKPWLWRVSILFFSRKIHTRHSSLRNTPLFPRVVETPNGPLFESNAIARYVTRLKP</sequence>
<dbReference type="Proteomes" id="UP000737018">
    <property type="component" value="Unassembled WGS sequence"/>
</dbReference>
<protein>
    <recommendedName>
        <fullName evidence="3">GST N-terminal domain-containing protein</fullName>
    </recommendedName>
</protein>
<organism evidence="1 2">
    <name type="scientific">Castanea mollissima</name>
    <name type="common">Chinese chestnut</name>
    <dbReference type="NCBI Taxonomy" id="60419"/>
    <lineage>
        <taxon>Eukaryota</taxon>
        <taxon>Viridiplantae</taxon>
        <taxon>Streptophyta</taxon>
        <taxon>Embryophyta</taxon>
        <taxon>Tracheophyta</taxon>
        <taxon>Spermatophyta</taxon>
        <taxon>Magnoliopsida</taxon>
        <taxon>eudicotyledons</taxon>
        <taxon>Gunneridae</taxon>
        <taxon>Pentapetalae</taxon>
        <taxon>rosids</taxon>
        <taxon>fabids</taxon>
        <taxon>Fagales</taxon>
        <taxon>Fagaceae</taxon>
        <taxon>Castanea</taxon>
    </lineage>
</organism>
<proteinExistence type="predicted"/>